<sequence>MVEQNTPLHIQTVGNFPIVHNLSISPAFGVFTAHIQDESTTKGDTAAFRLKTGELVTLKKSMCILCDVIKWSYPSQSTSKSDGNKQLSNDKKRRNEELEKLVEKFDQSLGKSSNYKGKNKANEEAQQEQDRAKRLKTAVNEVRGKKKKKNS</sequence>
<proteinExistence type="predicted"/>
<feature type="region of interest" description="Disordered" evidence="1">
    <location>
        <begin position="74"/>
        <end position="151"/>
    </location>
</feature>
<dbReference type="AlphaFoldDB" id="A0A9N8ZGI0"/>
<evidence type="ECO:0000313" key="3">
    <source>
        <dbReference type="Proteomes" id="UP000789396"/>
    </source>
</evidence>
<name>A0A9N8ZGI0_9GLOM</name>
<gene>
    <name evidence="2" type="ORF">RFULGI_LOCUS2156</name>
</gene>
<keyword evidence="3" id="KW-1185">Reference proteome</keyword>
<dbReference type="Proteomes" id="UP000789396">
    <property type="component" value="Unassembled WGS sequence"/>
</dbReference>
<dbReference type="EMBL" id="CAJVPZ010001549">
    <property type="protein sequence ID" value="CAG8494870.1"/>
    <property type="molecule type" value="Genomic_DNA"/>
</dbReference>
<feature type="compositionally biased region" description="Basic and acidic residues" evidence="1">
    <location>
        <begin position="88"/>
        <end position="106"/>
    </location>
</feature>
<feature type="compositionally biased region" description="Basic and acidic residues" evidence="1">
    <location>
        <begin position="120"/>
        <end position="132"/>
    </location>
</feature>
<reference evidence="2" key="1">
    <citation type="submission" date="2021-06" db="EMBL/GenBank/DDBJ databases">
        <authorList>
            <person name="Kallberg Y."/>
            <person name="Tangrot J."/>
            <person name="Rosling A."/>
        </authorList>
    </citation>
    <scope>NUCLEOTIDE SEQUENCE</scope>
    <source>
        <strain evidence="2">IN212</strain>
    </source>
</reference>
<dbReference type="OrthoDB" id="2415367at2759"/>
<accession>A0A9N8ZGI0</accession>
<evidence type="ECO:0000313" key="2">
    <source>
        <dbReference type="EMBL" id="CAG8494870.1"/>
    </source>
</evidence>
<feature type="compositionally biased region" description="Polar residues" evidence="1">
    <location>
        <begin position="74"/>
        <end position="87"/>
    </location>
</feature>
<evidence type="ECO:0000256" key="1">
    <source>
        <dbReference type="SAM" id="MobiDB-lite"/>
    </source>
</evidence>
<protein>
    <submittedName>
        <fullName evidence="2">10180_t:CDS:1</fullName>
    </submittedName>
</protein>
<organism evidence="2 3">
    <name type="scientific">Racocetra fulgida</name>
    <dbReference type="NCBI Taxonomy" id="60492"/>
    <lineage>
        <taxon>Eukaryota</taxon>
        <taxon>Fungi</taxon>
        <taxon>Fungi incertae sedis</taxon>
        <taxon>Mucoromycota</taxon>
        <taxon>Glomeromycotina</taxon>
        <taxon>Glomeromycetes</taxon>
        <taxon>Diversisporales</taxon>
        <taxon>Gigasporaceae</taxon>
        <taxon>Racocetra</taxon>
    </lineage>
</organism>
<comment type="caution">
    <text evidence="2">The sequence shown here is derived from an EMBL/GenBank/DDBJ whole genome shotgun (WGS) entry which is preliminary data.</text>
</comment>